<keyword evidence="1" id="KW-0732">Signal</keyword>
<accession>A0A5D0RIP7</accession>
<name>A0A5D0RIP7_9RHOB</name>
<protein>
    <recommendedName>
        <fullName evidence="4">Fibronectin-binding protein</fullName>
    </recommendedName>
</protein>
<organism evidence="2 3">
    <name type="scientific">Maritimibacter fusiformis</name>
    <dbReference type="NCBI Taxonomy" id="2603819"/>
    <lineage>
        <taxon>Bacteria</taxon>
        <taxon>Pseudomonadati</taxon>
        <taxon>Pseudomonadota</taxon>
        <taxon>Alphaproteobacteria</taxon>
        <taxon>Rhodobacterales</taxon>
        <taxon>Roseobacteraceae</taxon>
        <taxon>Maritimibacter</taxon>
    </lineage>
</organism>
<sequence length="110" mass="11846">MIRCVILALPLLFLPALALAQDLTGTYRAEGRNPDGSAYTGSVRIDEDGSAIRVHWTVGASSYDGLGFRDGRVLVVDWGEQDPVVYVVMANGALHGTWADGTALERLIPF</sequence>
<gene>
    <name evidence="2" type="ORF">FVF75_13630</name>
</gene>
<evidence type="ECO:0000256" key="1">
    <source>
        <dbReference type="SAM" id="SignalP"/>
    </source>
</evidence>
<evidence type="ECO:0000313" key="3">
    <source>
        <dbReference type="Proteomes" id="UP000322080"/>
    </source>
</evidence>
<evidence type="ECO:0000313" key="2">
    <source>
        <dbReference type="EMBL" id="TYB80665.1"/>
    </source>
</evidence>
<comment type="caution">
    <text evidence="2">The sequence shown here is derived from an EMBL/GenBank/DDBJ whole genome shotgun (WGS) entry which is preliminary data.</text>
</comment>
<feature type="signal peptide" evidence="1">
    <location>
        <begin position="1"/>
        <end position="20"/>
    </location>
</feature>
<dbReference type="Proteomes" id="UP000322080">
    <property type="component" value="Unassembled WGS sequence"/>
</dbReference>
<evidence type="ECO:0008006" key="4">
    <source>
        <dbReference type="Google" id="ProtNLM"/>
    </source>
</evidence>
<feature type="chain" id="PRO_5022681498" description="Fibronectin-binding protein" evidence="1">
    <location>
        <begin position="21"/>
        <end position="110"/>
    </location>
</feature>
<proteinExistence type="predicted"/>
<dbReference type="AlphaFoldDB" id="A0A5D0RIP7"/>
<dbReference type="RefSeq" id="WP_148378915.1">
    <property type="nucleotide sequence ID" value="NZ_VSIY01000013.1"/>
</dbReference>
<reference evidence="2 3" key="1">
    <citation type="submission" date="2019-08" db="EMBL/GenBank/DDBJ databases">
        <title>Identification of a novel species of the genus Boseongicola.</title>
        <authorList>
            <person name="Zhang X.-Q."/>
        </authorList>
    </citation>
    <scope>NUCLEOTIDE SEQUENCE [LARGE SCALE GENOMIC DNA]</scope>
    <source>
        <strain evidence="2 3">HY14</strain>
    </source>
</reference>
<dbReference type="EMBL" id="VSIY01000013">
    <property type="protein sequence ID" value="TYB80665.1"/>
    <property type="molecule type" value="Genomic_DNA"/>
</dbReference>
<keyword evidence="3" id="KW-1185">Reference proteome</keyword>